<comment type="pathway">
    <text evidence="3 10">Glycan biosynthesis; glycogen biosynthesis.</text>
</comment>
<keyword evidence="8 10" id="KW-0320">Glycogen biosynthesis</keyword>
<evidence type="ECO:0000256" key="9">
    <source>
        <dbReference type="ARBA" id="ARBA00023277"/>
    </source>
</evidence>
<dbReference type="InterPro" id="IPR013780">
    <property type="entry name" value="Glyco_hydro_b"/>
</dbReference>
<dbReference type="InterPro" id="IPR006407">
    <property type="entry name" value="GlgB"/>
</dbReference>
<dbReference type="SUPFAM" id="SSF51445">
    <property type="entry name" value="(Trans)glycosidases"/>
    <property type="match status" value="1"/>
</dbReference>
<evidence type="ECO:0000256" key="11">
    <source>
        <dbReference type="PIRSR" id="PIRSR000463-1"/>
    </source>
</evidence>
<dbReference type="InterPro" id="IPR017853">
    <property type="entry name" value="GH"/>
</dbReference>
<gene>
    <name evidence="10 13" type="primary">glgB</name>
    <name evidence="13" type="ORF">JK634_20225</name>
</gene>
<dbReference type="CDD" id="cd02855">
    <property type="entry name" value="E_set_GBE_prok_N"/>
    <property type="match status" value="1"/>
</dbReference>
<comment type="caution">
    <text evidence="13">The sequence shown here is derived from an EMBL/GenBank/DDBJ whole genome shotgun (WGS) entry which is preliminary data.</text>
</comment>
<comment type="function">
    <text evidence="2 10">Catalyzes the formation of the alpha-1,6-glucosidic linkages in glycogen by scission of a 1,4-alpha-linked oligosaccharide from growing alpha-1,4-glucan chains and the subsequent attachment of the oligosaccharide to the alpha-1,6 position.</text>
</comment>
<dbReference type="InterPro" id="IPR044143">
    <property type="entry name" value="GlgB_N_E_set_prok"/>
</dbReference>
<dbReference type="SMART" id="SM00642">
    <property type="entry name" value="Aamy"/>
    <property type="match status" value="1"/>
</dbReference>
<dbReference type="FunFam" id="2.60.40.1180:FF:000002">
    <property type="entry name" value="1,4-alpha-glucan branching enzyme GlgB"/>
    <property type="match status" value="1"/>
</dbReference>
<dbReference type="SUPFAM" id="SSF81296">
    <property type="entry name" value="E set domains"/>
    <property type="match status" value="1"/>
</dbReference>
<evidence type="ECO:0000256" key="10">
    <source>
        <dbReference type="HAMAP-Rule" id="MF_00685"/>
    </source>
</evidence>
<evidence type="ECO:0000256" key="8">
    <source>
        <dbReference type="ARBA" id="ARBA00023056"/>
    </source>
</evidence>
<dbReference type="EC" id="2.4.1.18" evidence="10"/>
<dbReference type="InterPro" id="IPR014756">
    <property type="entry name" value="Ig_E-set"/>
</dbReference>
<evidence type="ECO:0000256" key="2">
    <source>
        <dbReference type="ARBA" id="ARBA00002953"/>
    </source>
</evidence>
<dbReference type="NCBIfam" id="NF003811">
    <property type="entry name" value="PRK05402.1"/>
    <property type="match status" value="1"/>
</dbReference>
<dbReference type="NCBIfam" id="TIGR01515">
    <property type="entry name" value="branching_enzym"/>
    <property type="match status" value="1"/>
</dbReference>
<dbReference type="Proteomes" id="UP000623681">
    <property type="component" value="Unassembled WGS sequence"/>
</dbReference>
<dbReference type="FunFam" id="3.20.20.80:FF:000003">
    <property type="entry name" value="1,4-alpha-glucan branching enzyme GlgB"/>
    <property type="match status" value="1"/>
</dbReference>
<reference evidence="13" key="1">
    <citation type="submission" date="2021-01" db="EMBL/GenBank/DDBJ databases">
        <title>Genome public.</title>
        <authorList>
            <person name="Liu C."/>
            <person name="Sun Q."/>
        </authorList>
    </citation>
    <scope>NUCLEOTIDE SEQUENCE</scope>
    <source>
        <strain evidence="13">YIM B02565</strain>
    </source>
</reference>
<dbReference type="InterPro" id="IPR006048">
    <property type="entry name" value="A-amylase/branching_C"/>
</dbReference>
<dbReference type="InterPro" id="IPR006047">
    <property type="entry name" value="GH13_cat_dom"/>
</dbReference>
<evidence type="ECO:0000256" key="7">
    <source>
        <dbReference type="ARBA" id="ARBA00022679"/>
    </source>
</evidence>
<dbReference type="HAMAP" id="MF_00685">
    <property type="entry name" value="GlgB"/>
    <property type="match status" value="1"/>
</dbReference>
<sequence>MNNSSEEKISNTDIQVNKEESRTVTEGITDYDSYLFHQGNHYNAYKFMGAHLVTENRKKGVRFTTWAPNASEVYIVGNFNNWQVSKEYALNKVTKSGIWSTFIPGKFENQIYKYLIINKRNHKKVMKADPYGVLSELRPNTASIVVSNSKYRWRDKRWINKKNKTNVYRSPINIYELHLGSWKKKESGEFFTYKEIAIEVPKYVKEMGYTHVEIMPIMEHPLDDSWGYQVTGYYAPTCRYGTREEFKELVDSFHNEGIGVILDWVPGHFCKDAHGLYMFDGEAVYEYKDLFRQENKGWGAANFDLGKNEVKSFLISNALYWMREFHIDGLRVDAVANMLYLDYDRGPGEWVPNKYGGKENLEAIKFLRELNTAVFKEFPNNLMIAEESTSWPLVTKPADVGGLGFNFKWNMGWMNDILKYVSIDPLYRKYNHNLINFPMMYHYSENFILPISHDEVVHGKKSLIDKMWGDYWTKFAGLRVFMGFMMTHPGKKTLFMGNEFGQFVEWRHKEELDWQLIENFDMHRNTHRFFKDINHLYINQKALWELDYDHSGFRWIDADNSEQSILIYVRNGVKERDTLIVVCNFTTYEYDNYKIGVPYLGEYKEIFNSDNELYGGKGKITEQTMFSVKGNWHKEAYFLNIKVPPMAVVVIKLEKQIRLDSNNASSSNLKKEKNKDKEELI</sequence>
<dbReference type="Gene3D" id="3.20.20.80">
    <property type="entry name" value="Glycosidases"/>
    <property type="match status" value="1"/>
</dbReference>
<dbReference type="InterPro" id="IPR004193">
    <property type="entry name" value="Glyco_hydro_13_N"/>
</dbReference>
<dbReference type="AlphaFoldDB" id="A0A937FJ23"/>
<dbReference type="Gene3D" id="2.60.40.1180">
    <property type="entry name" value="Golgi alpha-mannosidase II"/>
    <property type="match status" value="1"/>
</dbReference>
<name>A0A937FJ23_9CLOT</name>
<dbReference type="InterPro" id="IPR037439">
    <property type="entry name" value="Branching_enzy"/>
</dbReference>
<dbReference type="SUPFAM" id="SSF51011">
    <property type="entry name" value="Glycosyl hydrolase domain"/>
    <property type="match status" value="1"/>
</dbReference>
<evidence type="ECO:0000256" key="4">
    <source>
        <dbReference type="ARBA" id="ARBA00009000"/>
    </source>
</evidence>
<evidence type="ECO:0000259" key="12">
    <source>
        <dbReference type="SMART" id="SM00642"/>
    </source>
</evidence>
<dbReference type="GO" id="GO:0004553">
    <property type="term" value="F:hydrolase activity, hydrolyzing O-glycosyl compounds"/>
    <property type="evidence" value="ECO:0007669"/>
    <property type="project" value="InterPro"/>
</dbReference>
<dbReference type="GO" id="GO:0043169">
    <property type="term" value="F:cation binding"/>
    <property type="evidence" value="ECO:0007669"/>
    <property type="project" value="InterPro"/>
</dbReference>
<keyword evidence="7 10" id="KW-0808">Transferase</keyword>
<evidence type="ECO:0000313" key="13">
    <source>
        <dbReference type="EMBL" id="MBL4934118.1"/>
    </source>
</evidence>
<keyword evidence="6 10" id="KW-0328">Glycosyltransferase</keyword>
<feature type="active site" description="Nucleophile" evidence="10 11">
    <location>
        <position position="333"/>
    </location>
</feature>
<protein>
    <recommendedName>
        <fullName evidence="10">1,4-alpha-glucan branching enzyme GlgB</fullName>
        <ecNumber evidence="10">2.4.1.18</ecNumber>
    </recommendedName>
    <alternativeName>
        <fullName evidence="10">1,4-alpha-D-glucan:1,4-alpha-D-glucan 6-glucosyl-transferase</fullName>
    </alternativeName>
    <alternativeName>
        <fullName evidence="10">Alpha-(1-&gt;4)-glucan branching enzyme</fullName>
    </alternativeName>
    <alternativeName>
        <fullName evidence="10">Glycogen branching enzyme</fullName>
        <shortName evidence="10">BE</shortName>
    </alternativeName>
</protein>
<dbReference type="Pfam" id="PF02806">
    <property type="entry name" value="Alpha-amylase_C"/>
    <property type="match status" value="1"/>
</dbReference>
<dbReference type="InterPro" id="IPR013783">
    <property type="entry name" value="Ig-like_fold"/>
</dbReference>
<evidence type="ECO:0000256" key="3">
    <source>
        <dbReference type="ARBA" id="ARBA00004964"/>
    </source>
</evidence>
<feature type="domain" description="Glycosyl hydrolase family 13 catalytic" evidence="12">
    <location>
        <begin position="176"/>
        <end position="537"/>
    </location>
</feature>
<dbReference type="Pfam" id="PF00128">
    <property type="entry name" value="Alpha-amylase"/>
    <property type="match status" value="1"/>
</dbReference>
<evidence type="ECO:0000256" key="5">
    <source>
        <dbReference type="ARBA" id="ARBA00022600"/>
    </source>
</evidence>
<proteinExistence type="inferred from homology"/>
<keyword evidence="14" id="KW-1185">Reference proteome</keyword>
<dbReference type="EMBL" id="JAESWA010000030">
    <property type="protein sequence ID" value="MBL4934118.1"/>
    <property type="molecule type" value="Genomic_DNA"/>
</dbReference>
<evidence type="ECO:0000256" key="6">
    <source>
        <dbReference type="ARBA" id="ARBA00022676"/>
    </source>
</evidence>
<organism evidence="13 14">
    <name type="scientific">Clostridium paridis</name>
    <dbReference type="NCBI Taxonomy" id="2803863"/>
    <lineage>
        <taxon>Bacteria</taxon>
        <taxon>Bacillati</taxon>
        <taxon>Bacillota</taxon>
        <taxon>Clostridia</taxon>
        <taxon>Eubacteriales</taxon>
        <taxon>Clostridiaceae</taxon>
        <taxon>Clostridium</taxon>
    </lineage>
</organism>
<dbReference type="GO" id="GO:0005978">
    <property type="term" value="P:glycogen biosynthetic process"/>
    <property type="evidence" value="ECO:0007669"/>
    <property type="project" value="UniProtKB-UniRule"/>
</dbReference>
<comment type="catalytic activity">
    <reaction evidence="1 10">
        <text>Transfers a segment of a (1-&gt;4)-alpha-D-glucan chain to a primary hydroxy group in a similar glucan chain.</text>
        <dbReference type="EC" id="2.4.1.18"/>
    </reaction>
</comment>
<comment type="similarity">
    <text evidence="4 10">Belongs to the glycosyl hydrolase 13 family. GlgB subfamily.</text>
</comment>
<dbReference type="CDD" id="cd11322">
    <property type="entry name" value="AmyAc_Glg_BE"/>
    <property type="match status" value="1"/>
</dbReference>
<keyword evidence="9 10" id="KW-0119">Carbohydrate metabolism</keyword>
<comment type="subunit">
    <text evidence="10">Monomer.</text>
</comment>
<evidence type="ECO:0000313" key="14">
    <source>
        <dbReference type="Proteomes" id="UP000623681"/>
    </source>
</evidence>
<dbReference type="NCBIfam" id="NF008967">
    <property type="entry name" value="PRK12313.1"/>
    <property type="match status" value="1"/>
</dbReference>
<dbReference type="GO" id="GO:0005829">
    <property type="term" value="C:cytosol"/>
    <property type="evidence" value="ECO:0007669"/>
    <property type="project" value="TreeGrafter"/>
</dbReference>
<dbReference type="PANTHER" id="PTHR43651:SF3">
    <property type="entry name" value="1,4-ALPHA-GLUCAN-BRANCHING ENZYME"/>
    <property type="match status" value="1"/>
</dbReference>
<evidence type="ECO:0000256" key="1">
    <source>
        <dbReference type="ARBA" id="ARBA00000826"/>
    </source>
</evidence>
<dbReference type="PIRSF" id="PIRSF000463">
    <property type="entry name" value="GlgB"/>
    <property type="match status" value="1"/>
</dbReference>
<dbReference type="Gene3D" id="2.60.40.10">
    <property type="entry name" value="Immunoglobulins"/>
    <property type="match status" value="1"/>
</dbReference>
<dbReference type="Pfam" id="PF02922">
    <property type="entry name" value="CBM_48"/>
    <property type="match status" value="1"/>
</dbReference>
<accession>A0A937FJ23</accession>
<keyword evidence="5 10" id="KW-0321">Glycogen metabolism</keyword>
<dbReference type="GO" id="GO:0003844">
    <property type="term" value="F:1,4-alpha-glucan branching enzyme activity"/>
    <property type="evidence" value="ECO:0007669"/>
    <property type="project" value="UniProtKB-UniRule"/>
</dbReference>
<dbReference type="PANTHER" id="PTHR43651">
    <property type="entry name" value="1,4-ALPHA-GLUCAN-BRANCHING ENZYME"/>
    <property type="match status" value="1"/>
</dbReference>
<feature type="active site" description="Proton donor" evidence="10 11">
    <location>
        <position position="386"/>
    </location>
</feature>